<evidence type="ECO:0000313" key="3">
    <source>
        <dbReference type="Proteomes" id="UP000053647"/>
    </source>
</evidence>
<dbReference type="HOGENOM" id="CLU_000288_7_18_1"/>
<dbReference type="PANTHER" id="PTHR44329:SF214">
    <property type="entry name" value="PROTEIN KINASE DOMAIN-CONTAINING PROTEIN"/>
    <property type="match status" value="1"/>
</dbReference>
<dbReference type="PIRSF" id="PIRSF000654">
    <property type="entry name" value="Integrin-linked_kinase"/>
    <property type="match status" value="1"/>
</dbReference>
<dbReference type="PROSITE" id="PS50011">
    <property type="entry name" value="PROTEIN_KINASE_DOM"/>
    <property type="match status" value="1"/>
</dbReference>
<dbReference type="PANTHER" id="PTHR44329">
    <property type="entry name" value="SERINE/THREONINE-PROTEIN KINASE TNNI3K-RELATED"/>
    <property type="match status" value="1"/>
</dbReference>
<dbReference type="PROSITE" id="PS00109">
    <property type="entry name" value="PROTEIN_KINASE_TYR"/>
    <property type="match status" value="1"/>
</dbReference>
<dbReference type="Pfam" id="PF07714">
    <property type="entry name" value="PK_Tyr_Ser-Thr"/>
    <property type="match status" value="1"/>
</dbReference>
<dbReference type="InterPro" id="IPR008266">
    <property type="entry name" value="Tyr_kinase_AS"/>
</dbReference>
<dbReference type="AlphaFoldDB" id="A0A0C9TXU8"/>
<name>A0A0C9TXU8_PAXIN</name>
<dbReference type="Gene3D" id="1.10.510.10">
    <property type="entry name" value="Transferase(Phosphotransferase) domain 1"/>
    <property type="match status" value="1"/>
</dbReference>
<sequence>TTMNFGRFPALVCPWLENGPLTSYLERGHDTLKPVERFSLISDAASGLQYLHSQLIVHGDLSGSNVLVDANGRACISDFGLSTLLTELGGSTYATSSHTQGTLRWTAPELLDTQVPDDEDNLPDIYPTPQSDVYSFGRIMLQVLTGKIPFHYYPREPQVLSAISKAMIPKRPSRTLVTDRQWTFMQRCWMPIDGDESRPGDDEIVEFSRQELVEIAKTTS</sequence>
<gene>
    <name evidence="2" type="ORF">PAXINDRAFT_171393</name>
</gene>
<dbReference type="InterPro" id="IPR001245">
    <property type="entry name" value="Ser-Thr/Tyr_kinase_cat_dom"/>
</dbReference>
<feature type="non-terminal residue" evidence="2">
    <location>
        <position position="1"/>
    </location>
</feature>
<dbReference type="GO" id="GO:0005524">
    <property type="term" value="F:ATP binding"/>
    <property type="evidence" value="ECO:0007669"/>
    <property type="project" value="InterPro"/>
</dbReference>
<evidence type="ECO:0000259" key="1">
    <source>
        <dbReference type="PROSITE" id="PS50011"/>
    </source>
</evidence>
<dbReference type="InterPro" id="IPR000719">
    <property type="entry name" value="Prot_kinase_dom"/>
</dbReference>
<dbReference type="OrthoDB" id="346907at2759"/>
<reference evidence="2 3" key="1">
    <citation type="submission" date="2014-06" db="EMBL/GenBank/DDBJ databases">
        <authorList>
            <consortium name="DOE Joint Genome Institute"/>
            <person name="Kuo A."/>
            <person name="Kohler A."/>
            <person name="Nagy L.G."/>
            <person name="Floudas D."/>
            <person name="Copeland A."/>
            <person name="Barry K.W."/>
            <person name="Cichocki N."/>
            <person name="Veneault-Fourrey C."/>
            <person name="LaButti K."/>
            <person name="Lindquist E.A."/>
            <person name="Lipzen A."/>
            <person name="Lundell T."/>
            <person name="Morin E."/>
            <person name="Murat C."/>
            <person name="Sun H."/>
            <person name="Tunlid A."/>
            <person name="Henrissat B."/>
            <person name="Grigoriev I.V."/>
            <person name="Hibbett D.S."/>
            <person name="Martin F."/>
            <person name="Nordberg H.P."/>
            <person name="Cantor M.N."/>
            <person name="Hua S.X."/>
        </authorList>
    </citation>
    <scope>NUCLEOTIDE SEQUENCE [LARGE SCALE GENOMIC DNA]</scope>
    <source>
        <strain evidence="2 3">ATCC 200175</strain>
    </source>
</reference>
<dbReference type="SUPFAM" id="SSF56112">
    <property type="entry name" value="Protein kinase-like (PK-like)"/>
    <property type="match status" value="1"/>
</dbReference>
<feature type="domain" description="Protein kinase" evidence="1">
    <location>
        <begin position="1"/>
        <end position="213"/>
    </location>
</feature>
<reference evidence="3" key="2">
    <citation type="submission" date="2015-01" db="EMBL/GenBank/DDBJ databases">
        <title>Evolutionary Origins and Diversification of the Mycorrhizal Mutualists.</title>
        <authorList>
            <consortium name="DOE Joint Genome Institute"/>
            <consortium name="Mycorrhizal Genomics Consortium"/>
            <person name="Kohler A."/>
            <person name="Kuo A."/>
            <person name="Nagy L.G."/>
            <person name="Floudas D."/>
            <person name="Copeland A."/>
            <person name="Barry K.W."/>
            <person name="Cichocki N."/>
            <person name="Veneault-Fourrey C."/>
            <person name="LaButti K."/>
            <person name="Lindquist E.A."/>
            <person name="Lipzen A."/>
            <person name="Lundell T."/>
            <person name="Morin E."/>
            <person name="Murat C."/>
            <person name="Riley R."/>
            <person name="Ohm R."/>
            <person name="Sun H."/>
            <person name="Tunlid A."/>
            <person name="Henrissat B."/>
            <person name="Grigoriev I.V."/>
            <person name="Hibbett D.S."/>
            <person name="Martin F."/>
        </authorList>
    </citation>
    <scope>NUCLEOTIDE SEQUENCE [LARGE SCALE GENOMIC DNA]</scope>
    <source>
        <strain evidence="3">ATCC 200175</strain>
    </source>
</reference>
<dbReference type="EMBL" id="KN819368">
    <property type="protein sequence ID" value="KIJ12111.1"/>
    <property type="molecule type" value="Genomic_DNA"/>
</dbReference>
<evidence type="ECO:0000313" key="2">
    <source>
        <dbReference type="EMBL" id="KIJ12111.1"/>
    </source>
</evidence>
<dbReference type="Proteomes" id="UP000053647">
    <property type="component" value="Unassembled WGS sequence"/>
</dbReference>
<protein>
    <recommendedName>
        <fullName evidence="1">Protein kinase domain-containing protein</fullName>
    </recommendedName>
</protein>
<proteinExistence type="predicted"/>
<dbReference type="InterPro" id="IPR051681">
    <property type="entry name" value="Ser/Thr_Kinases-Pseudokinases"/>
</dbReference>
<dbReference type="InterPro" id="IPR011009">
    <property type="entry name" value="Kinase-like_dom_sf"/>
</dbReference>
<keyword evidence="3" id="KW-1185">Reference proteome</keyword>
<dbReference type="GO" id="GO:0004674">
    <property type="term" value="F:protein serine/threonine kinase activity"/>
    <property type="evidence" value="ECO:0007669"/>
    <property type="project" value="TreeGrafter"/>
</dbReference>
<organism evidence="2 3">
    <name type="scientific">Paxillus involutus ATCC 200175</name>
    <dbReference type="NCBI Taxonomy" id="664439"/>
    <lineage>
        <taxon>Eukaryota</taxon>
        <taxon>Fungi</taxon>
        <taxon>Dikarya</taxon>
        <taxon>Basidiomycota</taxon>
        <taxon>Agaricomycotina</taxon>
        <taxon>Agaricomycetes</taxon>
        <taxon>Agaricomycetidae</taxon>
        <taxon>Boletales</taxon>
        <taxon>Paxilineae</taxon>
        <taxon>Paxillaceae</taxon>
        <taxon>Paxillus</taxon>
    </lineage>
</organism>
<accession>A0A0C9TXU8</accession>